<dbReference type="FunFam" id="1.10.10.10:FF:000001">
    <property type="entry name" value="LysR family transcriptional regulator"/>
    <property type="match status" value="1"/>
</dbReference>
<dbReference type="SUPFAM" id="SSF46785">
    <property type="entry name" value="Winged helix' DNA-binding domain"/>
    <property type="match status" value="1"/>
</dbReference>
<dbReference type="InterPro" id="IPR036390">
    <property type="entry name" value="WH_DNA-bd_sf"/>
</dbReference>
<dbReference type="KEGG" id="apre:CNX65_18435"/>
<evidence type="ECO:0000256" key="3">
    <source>
        <dbReference type="ARBA" id="ARBA00023125"/>
    </source>
</evidence>
<accession>A0A290Z7R9</accession>
<keyword evidence="4" id="KW-0804">Transcription</keyword>
<dbReference type="GO" id="GO:0032993">
    <property type="term" value="C:protein-DNA complex"/>
    <property type="evidence" value="ECO:0007669"/>
    <property type="project" value="TreeGrafter"/>
</dbReference>
<evidence type="ECO:0000256" key="2">
    <source>
        <dbReference type="ARBA" id="ARBA00023015"/>
    </source>
</evidence>
<comment type="similarity">
    <text evidence="1">Belongs to the LysR transcriptional regulatory family.</text>
</comment>
<dbReference type="Gene3D" id="1.10.10.10">
    <property type="entry name" value="Winged helix-like DNA-binding domain superfamily/Winged helix DNA-binding domain"/>
    <property type="match status" value="1"/>
</dbReference>
<dbReference type="RefSeq" id="WP_096494722.1">
    <property type="nucleotide sequence ID" value="NZ_CP023445.1"/>
</dbReference>
<keyword evidence="2" id="KW-0805">Transcription regulation</keyword>
<dbReference type="PRINTS" id="PR00039">
    <property type="entry name" value="HTHLYSR"/>
</dbReference>
<dbReference type="InterPro" id="IPR036388">
    <property type="entry name" value="WH-like_DNA-bd_sf"/>
</dbReference>
<dbReference type="Pfam" id="PF00126">
    <property type="entry name" value="HTH_1"/>
    <property type="match status" value="1"/>
</dbReference>
<dbReference type="PANTHER" id="PTHR30346:SF0">
    <property type="entry name" value="HCA OPERON TRANSCRIPTIONAL ACTIVATOR HCAR"/>
    <property type="match status" value="1"/>
</dbReference>
<sequence length="309" mass="33793">MDVESVRAFVAAAESGRLGDAAAELGISQQAVSKRISALERVVGVPLFTRTPRGVRPTLDGEVFLPHARAVLRAVERAARSVRPDHRALRVDVPNRRTAPSTALRAFHTAHPEIPLEVVTLPENHLLGALEAIRAGAVDASFRAVPLAHADLPDDVRTARAVDSALELLTGPQHPLADHRELAPPDLSGHRVWVPGISRGTEWARFYRDLAEEFALSIDGAGPHFGDEALLELLANSPTPATLVGSGDHYLWPGHYDLRRLPLRNPTPVYPHRLLWSTTNDHPGLADLRAFLKAAHEPVPHPRWEPTWA</sequence>
<dbReference type="GO" id="GO:0003677">
    <property type="term" value="F:DNA binding"/>
    <property type="evidence" value="ECO:0007669"/>
    <property type="project" value="UniProtKB-KW"/>
</dbReference>
<dbReference type="SUPFAM" id="SSF53850">
    <property type="entry name" value="Periplasmic binding protein-like II"/>
    <property type="match status" value="1"/>
</dbReference>
<dbReference type="Pfam" id="PF03466">
    <property type="entry name" value="LysR_substrate"/>
    <property type="match status" value="1"/>
</dbReference>
<dbReference type="AlphaFoldDB" id="A0A290Z7R9"/>
<dbReference type="EMBL" id="CP023445">
    <property type="protein sequence ID" value="ATE55019.1"/>
    <property type="molecule type" value="Genomic_DNA"/>
</dbReference>
<dbReference type="Proteomes" id="UP000218505">
    <property type="component" value="Chromosome"/>
</dbReference>
<dbReference type="PANTHER" id="PTHR30346">
    <property type="entry name" value="TRANSCRIPTIONAL DUAL REGULATOR HCAR-RELATED"/>
    <property type="match status" value="1"/>
</dbReference>
<dbReference type="PROSITE" id="PS50931">
    <property type="entry name" value="HTH_LYSR"/>
    <property type="match status" value="1"/>
</dbReference>
<dbReference type="GO" id="GO:0003700">
    <property type="term" value="F:DNA-binding transcription factor activity"/>
    <property type="evidence" value="ECO:0007669"/>
    <property type="project" value="InterPro"/>
</dbReference>
<name>A0A290Z7R9_9PSEU</name>
<feature type="domain" description="HTH lysR-type" evidence="5">
    <location>
        <begin position="1"/>
        <end position="58"/>
    </location>
</feature>
<reference evidence="6" key="1">
    <citation type="submission" date="2017-09" db="EMBL/GenBank/DDBJ databases">
        <title>Complete Genome Sequence of ansamitocin-producing Bacterium Actinosynnema pretiosum X47.</title>
        <authorList>
            <person name="Cao G."/>
            <person name="Zong G."/>
            <person name="Zhong C."/>
            <person name="Fu J."/>
        </authorList>
    </citation>
    <scope>NUCLEOTIDE SEQUENCE [LARGE SCALE GENOMIC DNA]</scope>
    <source>
        <strain evidence="6">X47</strain>
    </source>
</reference>
<evidence type="ECO:0000313" key="6">
    <source>
        <dbReference type="EMBL" id="ATE55019.1"/>
    </source>
</evidence>
<dbReference type="InterPro" id="IPR005119">
    <property type="entry name" value="LysR_subst-bd"/>
</dbReference>
<gene>
    <name evidence="6" type="ORF">CNX65_18435</name>
</gene>
<organism evidence="6 7">
    <name type="scientific">Actinosynnema pretiosum</name>
    <dbReference type="NCBI Taxonomy" id="42197"/>
    <lineage>
        <taxon>Bacteria</taxon>
        <taxon>Bacillati</taxon>
        <taxon>Actinomycetota</taxon>
        <taxon>Actinomycetes</taxon>
        <taxon>Pseudonocardiales</taxon>
        <taxon>Pseudonocardiaceae</taxon>
        <taxon>Actinosynnema</taxon>
    </lineage>
</organism>
<keyword evidence="7" id="KW-1185">Reference proteome</keyword>
<proteinExistence type="inferred from homology"/>
<keyword evidence="3" id="KW-0238">DNA-binding</keyword>
<dbReference type="InterPro" id="IPR000847">
    <property type="entry name" value="LysR_HTH_N"/>
</dbReference>
<evidence type="ECO:0000259" key="5">
    <source>
        <dbReference type="PROSITE" id="PS50931"/>
    </source>
</evidence>
<protein>
    <submittedName>
        <fullName evidence="6">LysR family transcriptional regulator</fullName>
    </submittedName>
</protein>
<evidence type="ECO:0000256" key="4">
    <source>
        <dbReference type="ARBA" id="ARBA00023163"/>
    </source>
</evidence>
<dbReference type="Gene3D" id="3.40.190.290">
    <property type="match status" value="1"/>
</dbReference>
<evidence type="ECO:0000256" key="1">
    <source>
        <dbReference type="ARBA" id="ARBA00009437"/>
    </source>
</evidence>
<evidence type="ECO:0000313" key="7">
    <source>
        <dbReference type="Proteomes" id="UP000218505"/>
    </source>
</evidence>